<evidence type="ECO:0000313" key="13">
    <source>
        <dbReference type="EMBL" id="SHM61027.1"/>
    </source>
</evidence>
<evidence type="ECO:0000256" key="3">
    <source>
        <dbReference type="ARBA" id="ARBA00022670"/>
    </source>
</evidence>
<keyword evidence="10 11" id="KW-0472">Membrane</keyword>
<dbReference type="Gene3D" id="3.30.2010.10">
    <property type="entry name" value="Metalloproteases ('zincins'), catalytic domain"/>
    <property type="match status" value="1"/>
</dbReference>
<keyword evidence="6" id="KW-0378">Hydrolase</keyword>
<evidence type="ECO:0000313" key="14">
    <source>
        <dbReference type="Proteomes" id="UP000184420"/>
    </source>
</evidence>
<evidence type="ECO:0000256" key="5">
    <source>
        <dbReference type="ARBA" id="ARBA00022723"/>
    </source>
</evidence>
<keyword evidence="3 13" id="KW-0645">Protease</keyword>
<dbReference type="GO" id="GO:0006508">
    <property type="term" value="P:proteolysis"/>
    <property type="evidence" value="ECO:0007669"/>
    <property type="project" value="UniProtKB-KW"/>
</dbReference>
<dbReference type="CDD" id="cd07328">
    <property type="entry name" value="M48_Ste24p_like"/>
    <property type="match status" value="1"/>
</dbReference>
<dbReference type="PANTHER" id="PTHR43221">
    <property type="entry name" value="PROTEASE HTPX"/>
    <property type="match status" value="1"/>
</dbReference>
<evidence type="ECO:0000256" key="10">
    <source>
        <dbReference type="ARBA" id="ARBA00023136"/>
    </source>
</evidence>
<keyword evidence="14" id="KW-1185">Reference proteome</keyword>
<organism evidence="13 14">
    <name type="scientific">Chitinophaga jiangningensis</name>
    <dbReference type="NCBI Taxonomy" id="1419482"/>
    <lineage>
        <taxon>Bacteria</taxon>
        <taxon>Pseudomonadati</taxon>
        <taxon>Bacteroidota</taxon>
        <taxon>Chitinophagia</taxon>
        <taxon>Chitinophagales</taxon>
        <taxon>Chitinophagaceae</taxon>
        <taxon>Chitinophaga</taxon>
    </lineage>
</organism>
<accession>A0A1M7K861</accession>
<evidence type="ECO:0000259" key="12">
    <source>
        <dbReference type="Pfam" id="PF01435"/>
    </source>
</evidence>
<evidence type="ECO:0000256" key="8">
    <source>
        <dbReference type="ARBA" id="ARBA00022989"/>
    </source>
</evidence>
<evidence type="ECO:0000256" key="6">
    <source>
        <dbReference type="ARBA" id="ARBA00022801"/>
    </source>
</evidence>
<dbReference type="InterPro" id="IPR001915">
    <property type="entry name" value="Peptidase_M48"/>
</dbReference>
<evidence type="ECO:0000256" key="4">
    <source>
        <dbReference type="ARBA" id="ARBA00022692"/>
    </source>
</evidence>
<feature type="transmembrane region" description="Helical" evidence="11">
    <location>
        <begin position="70"/>
        <end position="95"/>
    </location>
</feature>
<dbReference type="OrthoDB" id="9789270at2"/>
<keyword evidence="5" id="KW-0479">Metal-binding</keyword>
<reference evidence="13 14" key="1">
    <citation type="submission" date="2016-11" db="EMBL/GenBank/DDBJ databases">
        <authorList>
            <person name="Jaros S."/>
            <person name="Januszkiewicz K."/>
            <person name="Wedrychowicz H."/>
        </authorList>
    </citation>
    <scope>NUCLEOTIDE SEQUENCE [LARGE SCALE GENOMIC DNA]</scope>
    <source>
        <strain evidence="13 14">DSM 27406</strain>
    </source>
</reference>
<proteinExistence type="predicted"/>
<dbReference type="Proteomes" id="UP000184420">
    <property type="component" value="Unassembled WGS sequence"/>
</dbReference>
<evidence type="ECO:0000256" key="2">
    <source>
        <dbReference type="ARBA" id="ARBA00022475"/>
    </source>
</evidence>
<protein>
    <submittedName>
        <fullName evidence="13">Zn-dependent protease with chaperone function</fullName>
    </submittedName>
</protein>
<comment type="cofactor">
    <cofactor evidence="1">
        <name>Zn(2+)</name>
        <dbReference type="ChEBI" id="CHEBI:29105"/>
    </cofactor>
</comment>
<evidence type="ECO:0000256" key="7">
    <source>
        <dbReference type="ARBA" id="ARBA00022833"/>
    </source>
</evidence>
<dbReference type="GO" id="GO:0046872">
    <property type="term" value="F:metal ion binding"/>
    <property type="evidence" value="ECO:0007669"/>
    <property type="project" value="UniProtKB-KW"/>
</dbReference>
<name>A0A1M7K861_9BACT</name>
<dbReference type="RefSeq" id="WP_073085659.1">
    <property type="nucleotide sequence ID" value="NZ_FRBL01000009.1"/>
</dbReference>
<gene>
    <name evidence="13" type="ORF">SAMN05444266_109182</name>
</gene>
<dbReference type="EMBL" id="FRBL01000009">
    <property type="protein sequence ID" value="SHM61027.1"/>
    <property type="molecule type" value="Genomic_DNA"/>
</dbReference>
<sequence>MSIPLYPPTPALTDEKILLPSASFRKQTIRVISAIVLFFLVYLMLLAAALVLGVASISAGIYIITLGINWLIILVAGGLVVLGVAVIVFVVKFIFTSSKAADRDNFEVTEAEQPELFAFIRQLTTETKTRFPKKIEISPDVNAAVYYNSSFWSMFLPVRKNLIIGMGLVNTVNISEFKAIMAHEFGHFSQRSMKLGSFTYNVNRVIYNMLFENDGYNNFLQSMAGLHAVVAIFAIVASSIARGIQYILRDMYKLVNKQYMGLSREMEFHADTIAAAVAGGNNAISGLVKVTIGGITYSKAIGMANEMLADKKITENIYDNQQLILSGLVRKNELQLQGSLTAIPAALAEYDEASRIVYKDQWASHPTFEERKASITSLNLYVPPDETPAIQLFRDTNTLQHTATKMVYVAVDTKDLTVCPANEFEAMWQVKDAAYVVPPPFESFYKYRVPRYQEWDLDAVIESTPVPTFAEIFNDANNKLSTAIRRNENEIKILDAIAAAEIEVASFDFEGQRYKRTEAATLKVKLEQEQEADTAAIALLDKQVFRYYYEQNPTVKSYYEKMASIIQHTNSYTDLQNKVINLLNTFYGQQVAIETIHHALRAIRESHNPEMKTKFQEAIDQGVVTNETLKEELTAFINADYQYFNAEMIFAVEINQMIHCLTSVMTAWNLYQYCQHVVMLEKLLQPVPAAL</sequence>
<keyword evidence="4 11" id="KW-0812">Transmembrane</keyword>
<evidence type="ECO:0000256" key="11">
    <source>
        <dbReference type="SAM" id="Phobius"/>
    </source>
</evidence>
<dbReference type="STRING" id="1419482.SAMN05444266_109182"/>
<evidence type="ECO:0000256" key="1">
    <source>
        <dbReference type="ARBA" id="ARBA00001947"/>
    </source>
</evidence>
<feature type="domain" description="Peptidase M48" evidence="12">
    <location>
        <begin position="161"/>
        <end position="376"/>
    </location>
</feature>
<dbReference type="PANTHER" id="PTHR43221:SF2">
    <property type="entry name" value="PROTEASE HTPX HOMOLOG"/>
    <property type="match status" value="1"/>
</dbReference>
<keyword evidence="2" id="KW-1003">Cell membrane</keyword>
<keyword evidence="9" id="KW-0482">Metalloprotease</keyword>
<dbReference type="Pfam" id="PF01435">
    <property type="entry name" value="Peptidase_M48"/>
    <property type="match status" value="1"/>
</dbReference>
<feature type="transmembrane region" description="Helical" evidence="11">
    <location>
        <begin position="226"/>
        <end position="248"/>
    </location>
</feature>
<dbReference type="GO" id="GO:0004222">
    <property type="term" value="F:metalloendopeptidase activity"/>
    <property type="evidence" value="ECO:0007669"/>
    <property type="project" value="InterPro"/>
</dbReference>
<evidence type="ECO:0000256" key="9">
    <source>
        <dbReference type="ARBA" id="ARBA00023049"/>
    </source>
</evidence>
<keyword evidence="8 11" id="KW-1133">Transmembrane helix</keyword>
<feature type="transmembrane region" description="Helical" evidence="11">
    <location>
        <begin position="31"/>
        <end position="64"/>
    </location>
</feature>
<dbReference type="AlphaFoldDB" id="A0A1M7K861"/>
<dbReference type="InterPro" id="IPR050083">
    <property type="entry name" value="HtpX_protease"/>
</dbReference>
<keyword evidence="7" id="KW-0862">Zinc</keyword>